<dbReference type="Gene3D" id="3.40.50.300">
    <property type="entry name" value="P-loop containing nucleotide triphosphate hydrolases"/>
    <property type="match status" value="1"/>
</dbReference>
<dbReference type="Pfam" id="PF13177">
    <property type="entry name" value="DNA_pol3_delta2"/>
    <property type="match status" value="1"/>
</dbReference>
<organism evidence="1 2">
    <name type="scientific">Caminibacter mediatlanticus TB-2</name>
    <dbReference type="NCBI Taxonomy" id="391592"/>
    <lineage>
        <taxon>Bacteria</taxon>
        <taxon>Pseudomonadati</taxon>
        <taxon>Campylobacterota</taxon>
        <taxon>Epsilonproteobacteria</taxon>
        <taxon>Nautiliales</taxon>
        <taxon>Nautiliaceae</taxon>
        <taxon>Caminibacter</taxon>
    </lineage>
</organism>
<accession>A0AAI9F1H7</accession>
<sequence>MNKLIITNDFEKIINEIKPNEVFLKDELKIEDIEEIKKVSFLTDKNKKTILIAANKYNIYAQNALLKILEEPPKNIEFIILAKSKYNLLDTIRSRLIEEKKFFQQEEKSIKIDKITNSFILELLKKDLEKDEIKLILKDLLKKAKNEEELKFINDALMMLELNIDKKAVLSTALLLFKENI</sequence>
<dbReference type="GO" id="GO:0003887">
    <property type="term" value="F:DNA-directed DNA polymerase activity"/>
    <property type="evidence" value="ECO:0007669"/>
    <property type="project" value="UniProtKB-EC"/>
</dbReference>
<dbReference type="EC" id="2.7.7.7" evidence="1"/>
<dbReference type="RefSeq" id="WP_007474203.1">
    <property type="nucleotide sequence ID" value="NZ_ABCJ01000003.1"/>
</dbReference>
<dbReference type="SUPFAM" id="SSF52540">
    <property type="entry name" value="P-loop containing nucleoside triphosphate hydrolases"/>
    <property type="match status" value="1"/>
</dbReference>
<evidence type="ECO:0000313" key="2">
    <source>
        <dbReference type="Proteomes" id="UP000003288"/>
    </source>
</evidence>
<comment type="caution">
    <text evidence="1">The sequence shown here is derived from an EMBL/GenBank/DDBJ whole genome shotgun (WGS) entry which is preliminary data.</text>
</comment>
<keyword evidence="1" id="KW-0808">Transferase</keyword>
<dbReference type="AlphaFoldDB" id="A0AAI9F1H7"/>
<name>A0AAI9F1H7_9BACT</name>
<dbReference type="EMBL" id="ABCJ01000003">
    <property type="protein sequence ID" value="EDM23717.1"/>
    <property type="molecule type" value="Genomic_DNA"/>
</dbReference>
<gene>
    <name evidence="1" type="ORF">CMTB2_00579</name>
</gene>
<evidence type="ECO:0000313" key="1">
    <source>
        <dbReference type="EMBL" id="EDM23717.1"/>
    </source>
</evidence>
<dbReference type="InterPro" id="IPR027417">
    <property type="entry name" value="P-loop_NTPase"/>
</dbReference>
<keyword evidence="1" id="KW-0548">Nucleotidyltransferase</keyword>
<dbReference type="Proteomes" id="UP000003288">
    <property type="component" value="Unassembled WGS sequence"/>
</dbReference>
<protein>
    <submittedName>
        <fullName evidence="1">DNA polymerase III subunit delta</fullName>
        <ecNumber evidence="1">2.7.7.7</ecNumber>
    </submittedName>
</protein>
<proteinExistence type="predicted"/>
<reference evidence="1 2" key="1">
    <citation type="journal article" date="2011" name="Stand. Genomic Sci.">
        <title>Draft genome sequence of Caminibacter mediatlanticus strain TB-2, an epsilonproteobacterium isolated from a deep-sea hydrothermal vent.</title>
        <authorList>
            <person name="Giovannelli D."/>
            <person name="Ferriera S."/>
            <person name="Johnson J."/>
            <person name="Kravitz S."/>
            <person name="Perez-Rodriguez I."/>
            <person name="Ricci J."/>
            <person name="O'Brien C."/>
            <person name="Voordeckers J.W."/>
            <person name="Bini E."/>
            <person name="Vetriani C."/>
        </authorList>
    </citation>
    <scope>NUCLEOTIDE SEQUENCE [LARGE SCALE GENOMIC DNA]</scope>
    <source>
        <strain evidence="1 2">TB-2</strain>
    </source>
</reference>